<keyword evidence="9" id="KW-1185">Reference proteome</keyword>
<evidence type="ECO:0000256" key="4">
    <source>
        <dbReference type="ARBA" id="ARBA00022989"/>
    </source>
</evidence>
<protein>
    <recommendedName>
        <fullName evidence="10">H(+)-exporting diphosphatase</fullName>
    </recommendedName>
</protein>
<keyword evidence="3 7" id="KW-0812">Transmembrane</keyword>
<dbReference type="Gene3D" id="1.20.1730.10">
    <property type="entry name" value="Sodium/glucose cotransporter"/>
    <property type="match status" value="1"/>
</dbReference>
<dbReference type="EMBL" id="CAUYUJ010020691">
    <property type="protein sequence ID" value="CAK0899897.1"/>
    <property type="molecule type" value="Genomic_DNA"/>
</dbReference>
<keyword evidence="5 7" id="KW-0472">Membrane</keyword>
<evidence type="ECO:0000256" key="1">
    <source>
        <dbReference type="ARBA" id="ARBA00004141"/>
    </source>
</evidence>
<evidence type="ECO:0000256" key="7">
    <source>
        <dbReference type="SAM" id="Phobius"/>
    </source>
</evidence>
<gene>
    <name evidence="8" type="ORF">PCOR1329_LOCUS77319</name>
</gene>
<comment type="similarity">
    <text evidence="2 6">Belongs to the sodium:solute symporter (SSF) (TC 2.A.21) family.</text>
</comment>
<evidence type="ECO:0000256" key="3">
    <source>
        <dbReference type="ARBA" id="ARBA00022692"/>
    </source>
</evidence>
<evidence type="ECO:0000313" key="8">
    <source>
        <dbReference type="EMBL" id="CAK0899897.1"/>
    </source>
</evidence>
<keyword evidence="4 7" id="KW-1133">Transmembrane helix</keyword>
<feature type="non-terminal residue" evidence="8">
    <location>
        <position position="1"/>
    </location>
</feature>
<feature type="transmembrane region" description="Helical" evidence="7">
    <location>
        <begin position="6"/>
        <end position="28"/>
    </location>
</feature>
<evidence type="ECO:0000256" key="2">
    <source>
        <dbReference type="ARBA" id="ARBA00006434"/>
    </source>
</evidence>
<dbReference type="Pfam" id="PF00474">
    <property type="entry name" value="SSF"/>
    <property type="match status" value="1"/>
</dbReference>
<dbReference type="Proteomes" id="UP001189429">
    <property type="component" value="Unassembled WGS sequence"/>
</dbReference>
<reference evidence="8" key="1">
    <citation type="submission" date="2023-10" db="EMBL/GenBank/DDBJ databases">
        <authorList>
            <person name="Chen Y."/>
            <person name="Shah S."/>
            <person name="Dougan E. K."/>
            <person name="Thang M."/>
            <person name="Chan C."/>
        </authorList>
    </citation>
    <scope>NUCLEOTIDE SEQUENCE [LARGE SCALE GENOMIC DNA]</scope>
</reference>
<accession>A0ABN9XJT9</accession>
<proteinExistence type="inferred from homology"/>
<organism evidence="8 9">
    <name type="scientific">Prorocentrum cordatum</name>
    <dbReference type="NCBI Taxonomy" id="2364126"/>
    <lineage>
        <taxon>Eukaryota</taxon>
        <taxon>Sar</taxon>
        <taxon>Alveolata</taxon>
        <taxon>Dinophyceae</taxon>
        <taxon>Prorocentrales</taxon>
        <taxon>Prorocentraceae</taxon>
        <taxon>Prorocentrum</taxon>
    </lineage>
</organism>
<name>A0ABN9XJT9_9DINO</name>
<comment type="subcellular location">
    <subcellularLocation>
        <location evidence="1">Membrane</location>
        <topology evidence="1">Multi-pass membrane protein</topology>
    </subcellularLocation>
</comment>
<dbReference type="InterPro" id="IPR038377">
    <property type="entry name" value="Na/Glc_symporter_sf"/>
</dbReference>
<evidence type="ECO:0000256" key="5">
    <source>
        <dbReference type="ARBA" id="ARBA00023136"/>
    </source>
</evidence>
<sequence length="52" mass="5434">GLAAVLYTEVLQVLVLLFGTCALLAYGLGEVGGWSGLEAKLPAGHFHLVRPL</sequence>
<evidence type="ECO:0000313" key="9">
    <source>
        <dbReference type="Proteomes" id="UP001189429"/>
    </source>
</evidence>
<evidence type="ECO:0008006" key="10">
    <source>
        <dbReference type="Google" id="ProtNLM"/>
    </source>
</evidence>
<dbReference type="PROSITE" id="PS50283">
    <property type="entry name" value="NA_SOLUT_SYMP_3"/>
    <property type="match status" value="1"/>
</dbReference>
<evidence type="ECO:0000256" key="6">
    <source>
        <dbReference type="RuleBase" id="RU362091"/>
    </source>
</evidence>
<feature type="non-terminal residue" evidence="8">
    <location>
        <position position="52"/>
    </location>
</feature>
<dbReference type="InterPro" id="IPR001734">
    <property type="entry name" value="Na/solute_symporter"/>
</dbReference>
<comment type="caution">
    <text evidence="8">The sequence shown here is derived from an EMBL/GenBank/DDBJ whole genome shotgun (WGS) entry which is preliminary data.</text>
</comment>